<name>A0A6P2CAF9_9ACTN</name>
<feature type="region of interest" description="Disordered" evidence="5">
    <location>
        <begin position="281"/>
        <end position="310"/>
    </location>
</feature>
<evidence type="ECO:0000259" key="6">
    <source>
        <dbReference type="PROSITE" id="PS50977"/>
    </source>
</evidence>
<protein>
    <submittedName>
        <fullName evidence="7">TetR/AcrR family transcriptional regulator</fullName>
    </submittedName>
</protein>
<dbReference type="GO" id="GO:0003700">
    <property type="term" value="F:DNA-binding transcription factor activity"/>
    <property type="evidence" value="ECO:0007669"/>
    <property type="project" value="TreeGrafter"/>
</dbReference>
<feature type="DNA-binding region" description="H-T-H motif" evidence="4">
    <location>
        <begin position="106"/>
        <end position="125"/>
    </location>
</feature>
<dbReference type="GO" id="GO:0000976">
    <property type="term" value="F:transcription cis-regulatory region binding"/>
    <property type="evidence" value="ECO:0007669"/>
    <property type="project" value="TreeGrafter"/>
</dbReference>
<feature type="domain" description="HTH tetR-type" evidence="6">
    <location>
        <begin position="83"/>
        <end position="143"/>
    </location>
</feature>
<feature type="region of interest" description="Disordered" evidence="5">
    <location>
        <begin position="44"/>
        <end position="76"/>
    </location>
</feature>
<keyword evidence="1" id="KW-0805">Transcription regulation</keyword>
<dbReference type="PROSITE" id="PS50977">
    <property type="entry name" value="HTH_TETR_2"/>
    <property type="match status" value="1"/>
</dbReference>
<dbReference type="Proteomes" id="UP000460272">
    <property type="component" value="Unassembled WGS sequence"/>
</dbReference>
<dbReference type="InterPro" id="IPR023772">
    <property type="entry name" value="DNA-bd_HTH_TetR-type_CS"/>
</dbReference>
<dbReference type="PANTHER" id="PTHR30055">
    <property type="entry name" value="HTH-TYPE TRANSCRIPTIONAL REGULATOR RUTR"/>
    <property type="match status" value="1"/>
</dbReference>
<keyword evidence="3" id="KW-0804">Transcription</keyword>
<dbReference type="PRINTS" id="PR00455">
    <property type="entry name" value="HTHTETR"/>
</dbReference>
<organism evidence="7 8">
    <name type="scientific">Trebonia kvetii</name>
    <dbReference type="NCBI Taxonomy" id="2480626"/>
    <lineage>
        <taxon>Bacteria</taxon>
        <taxon>Bacillati</taxon>
        <taxon>Actinomycetota</taxon>
        <taxon>Actinomycetes</taxon>
        <taxon>Streptosporangiales</taxon>
        <taxon>Treboniaceae</taxon>
        <taxon>Trebonia</taxon>
    </lineage>
</organism>
<accession>A0A6P2CAF9</accession>
<proteinExistence type="predicted"/>
<dbReference type="PANTHER" id="PTHR30055:SF234">
    <property type="entry name" value="HTH-TYPE TRANSCRIPTIONAL REGULATOR BETI"/>
    <property type="match status" value="1"/>
</dbReference>
<gene>
    <name evidence="7" type="ORF">EAS64_06195</name>
</gene>
<dbReference type="InterPro" id="IPR001647">
    <property type="entry name" value="HTH_TetR"/>
</dbReference>
<evidence type="ECO:0000256" key="3">
    <source>
        <dbReference type="ARBA" id="ARBA00023163"/>
    </source>
</evidence>
<feature type="compositionally biased region" description="Low complexity" evidence="5">
    <location>
        <begin position="44"/>
        <end position="74"/>
    </location>
</feature>
<dbReference type="InterPro" id="IPR050109">
    <property type="entry name" value="HTH-type_TetR-like_transc_reg"/>
</dbReference>
<dbReference type="PROSITE" id="PS01081">
    <property type="entry name" value="HTH_TETR_1"/>
    <property type="match status" value="1"/>
</dbReference>
<dbReference type="Gene3D" id="1.10.357.10">
    <property type="entry name" value="Tetracycline Repressor, domain 2"/>
    <property type="match status" value="1"/>
</dbReference>
<dbReference type="OrthoDB" id="3213419at2"/>
<sequence length="310" mass="33023">MGPQCQGSHVRPGRDRLLESCSVTPCPGGVRPWRGGLCSVRPEAGSVDSTSASSSSSASASSAASRQARGKSAAGTWQWARTAETQRALLDAAREVFVEQGFSQASIAEVVERAGSSVGSLYHHFGGKSELYVALWQEYQQAQEEAAAGAVAAAKRAGVTDPFELFSAGARAYLEGSWQHRDLTVLFLSGDTPPGFGVMARTRGHQWISQNDTLLGLSDTSFDRLYATILTQLIGEGAREVAVAKNRQQASRVADAVIEYVQRIMANGPWSPAVKPVGTVRADRADRAGRAERAERGTRRASARADSPTD</sequence>
<evidence type="ECO:0000256" key="5">
    <source>
        <dbReference type="SAM" id="MobiDB-lite"/>
    </source>
</evidence>
<evidence type="ECO:0000313" key="7">
    <source>
        <dbReference type="EMBL" id="TVZ06921.1"/>
    </source>
</evidence>
<keyword evidence="8" id="KW-1185">Reference proteome</keyword>
<dbReference type="AlphaFoldDB" id="A0A6P2CAF9"/>
<evidence type="ECO:0000256" key="4">
    <source>
        <dbReference type="PROSITE-ProRule" id="PRU00335"/>
    </source>
</evidence>
<dbReference type="SUPFAM" id="SSF46689">
    <property type="entry name" value="Homeodomain-like"/>
    <property type="match status" value="1"/>
</dbReference>
<evidence type="ECO:0000256" key="1">
    <source>
        <dbReference type="ARBA" id="ARBA00023015"/>
    </source>
</evidence>
<dbReference type="InterPro" id="IPR009057">
    <property type="entry name" value="Homeodomain-like_sf"/>
</dbReference>
<evidence type="ECO:0000313" key="8">
    <source>
        <dbReference type="Proteomes" id="UP000460272"/>
    </source>
</evidence>
<dbReference type="EMBL" id="RPFW01000001">
    <property type="protein sequence ID" value="TVZ06921.1"/>
    <property type="molecule type" value="Genomic_DNA"/>
</dbReference>
<keyword evidence="2 4" id="KW-0238">DNA-binding</keyword>
<dbReference type="Pfam" id="PF00440">
    <property type="entry name" value="TetR_N"/>
    <property type="match status" value="1"/>
</dbReference>
<evidence type="ECO:0000256" key="2">
    <source>
        <dbReference type="ARBA" id="ARBA00023125"/>
    </source>
</evidence>
<reference evidence="7 8" key="1">
    <citation type="submission" date="2018-11" db="EMBL/GenBank/DDBJ databases">
        <title>Trebonia kvetii gen.nov., sp.nov., a novel acidophilic actinobacterium, and proposal of the new actinobacterial family Treboniaceae fam. nov.</title>
        <authorList>
            <person name="Rapoport D."/>
            <person name="Sagova-Mareckova M."/>
            <person name="Sedlacek I."/>
            <person name="Provaznik J."/>
            <person name="Kralova S."/>
            <person name="Pavlinic D."/>
            <person name="Benes V."/>
            <person name="Kopecky J."/>
        </authorList>
    </citation>
    <scope>NUCLEOTIDE SEQUENCE [LARGE SCALE GENOMIC DNA]</scope>
    <source>
        <strain evidence="7 8">15Tr583</strain>
    </source>
</reference>
<feature type="compositionally biased region" description="Basic and acidic residues" evidence="5">
    <location>
        <begin position="281"/>
        <end position="298"/>
    </location>
</feature>
<comment type="caution">
    <text evidence="7">The sequence shown here is derived from an EMBL/GenBank/DDBJ whole genome shotgun (WGS) entry which is preliminary data.</text>
</comment>